<evidence type="ECO:0000313" key="5">
    <source>
        <dbReference type="Proteomes" id="UP000184420"/>
    </source>
</evidence>
<keyword evidence="1 4" id="KW-0808">Transferase</keyword>
<dbReference type="STRING" id="1419482.SAMN05444266_105244"/>
<name>A0A1M7E293_9BACT</name>
<dbReference type="Pfam" id="PF13439">
    <property type="entry name" value="Glyco_transf_4"/>
    <property type="match status" value="1"/>
</dbReference>
<dbReference type="InterPro" id="IPR001296">
    <property type="entry name" value="Glyco_trans_1"/>
</dbReference>
<dbReference type="EMBL" id="FRBL01000005">
    <property type="protein sequence ID" value="SHL85837.1"/>
    <property type="molecule type" value="Genomic_DNA"/>
</dbReference>
<sequence length="349" mass="40365">MAHYVFDCERMKYPNTGLHTYCLELGKAMLQQLMPSEEMSFFVNFKQKPDFGPGAKYLEQKLYQKYFMPYRDHYDVWHSTYQTSRYKPGNSKTNRILTIHDLNFLYEAKTDAKRKKLLKQVQDTVNSSRYVIAISAFAKNDVEQHLDLGNTPIKVIHNGINVAEFPGYDAPPYKPAKPFIFAIGTVIPKKNFHVLPCLLQHNDYELVIAGSIRESYLSEIMREAAFYGVTDRVKVIGPVKDEDKYWYLKNCTAFAFPSLAEGFGIPPIEAMHFGKPVFLSDKTSLPEIGGDAAYYFRTFEPADMQRVFAAGMHHYQETMPVERIKAHANQFCWKNAASQYLEIYRTFVR</sequence>
<evidence type="ECO:0000259" key="3">
    <source>
        <dbReference type="Pfam" id="PF13439"/>
    </source>
</evidence>
<keyword evidence="5" id="KW-1185">Reference proteome</keyword>
<dbReference type="Gene3D" id="3.40.50.2000">
    <property type="entry name" value="Glycogen Phosphorylase B"/>
    <property type="match status" value="2"/>
</dbReference>
<dbReference type="PANTHER" id="PTHR46401">
    <property type="entry name" value="GLYCOSYLTRANSFERASE WBBK-RELATED"/>
    <property type="match status" value="1"/>
</dbReference>
<dbReference type="Proteomes" id="UP000184420">
    <property type="component" value="Unassembled WGS sequence"/>
</dbReference>
<dbReference type="OrthoDB" id="9801609at2"/>
<dbReference type="CDD" id="cd03809">
    <property type="entry name" value="GT4_MtfB-like"/>
    <property type="match status" value="1"/>
</dbReference>
<reference evidence="4 5" key="1">
    <citation type="submission" date="2016-11" db="EMBL/GenBank/DDBJ databases">
        <authorList>
            <person name="Jaros S."/>
            <person name="Januszkiewicz K."/>
            <person name="Wedrychowicz H."/>
        </authorList>
    </citation>
    <scope>NUCLEOTIDE SEQUENCE [LARGE SCALE GENOMIC DNA]</scope>
    <source>
        <strain evidence="4 5">DSM 27406</strain>
    </source>
</reference>
<accession>A0A1M7E293</accession>
<protein>
    <submittedName>
        <fullName evidence="4">Glycosyltransferase involved in cell wall bisynthesis</fullName>
    </submittedName>
</protein>
<evidence type="ECO:0000313" key="4">
    <source>
        <dbReference type="EMBL" id="SHL85837.1"/>
    </source>
</evidence>
<dbReference type="AlphaFoldDB" id="A0A1M7E293"/>
<gene>
    <name evidence="4" type="ORF">SAMN05444266_105244</name>
</gene>
<dbReference type="Pfam" id="PF00534">
    <property type="entry name" value="Glycos_transf_1"/>
    <property type="match status" value="1"/>
</dbReference>
<dbReference type="PANTHER" id="PTHR46401:SF2">
    <property type="entry name" value="GLYCOSYLTRANSFERASE WBBK-RELATED"/>
    <property type="match status" value="1"/>
</dbReference>
<dbReference type="GO" id="GO:0009103">
    <property type="term" value="P:lipopolysaccharide biosynthetic process"/>
    <property type="evidence" value="ECO:0007669"/>
    <property type="project" value="TreeGrafter"/>
</dbReference>
<dbReference type="RefSeq" id="WP_083549994.1">
    <property type="nucleotide sequence ID" value="NZ_FRBL01000005.1"/>
</dbReference>
<organism evidence="4 5">
    <name type="scientific">Chitinophaga jiangningensis</name>
    <dbReference type="NCBI Taxonomy" id="1419482"/>
    <lineage>
        <taxon>Bacteria</taxon>
        <taxon>Pseudomonadati</taxon>
        <taxon>Bacteroidota</taxon>
        <taxon>Chitinophagia</taxon>
        <taxon>Chitinophagales</taxon>
        <taxon>Chitinophagaceae</taxon>
        <taxon>Chitinophaga</taxon>
    </lineage>
</organism>
<evidence type="ECO:0000259" key="2">
    <source>
        <dbReference type="Pfam" id="PF00534"/>
    </source>
</evidence>
<dbReference type="InterPro" id="IPR028098">
    <property type="entry name" value="Glyco_trans_4-like_N"/>
</dbReference>
<dbReference type="GO" id="GO:0016757">
    <property type="term" value="F:glycosyltransferase activity"/>
    <property type="evidence" value="ECO:0007669"/>
    <property type="project" value="InterPro"/>
</dbReference>
<dbReference type="SUPFAM" id="SSF53756">
    <property type="entry name" value="UDP-Glycosyltransferase/glycogen phosphorylase"/>
    <property type="match status" value="1"/>
</dbReference>
<feature type="domain" description="Glycosyl transferase family 1" evidence="2">
    <location>
        <begin position="176"/>
        <end position="292"/>
    </location>
</feature>
<proteinExistence type="predicted"/>
<feature type="domain" description="Glycosyltransferase subfamily 4-like N-terminal" evidence="3">
    <location>
        <begin position="73"/>
        <end position="163"/>
    </location>
</feature>
<evidence type="ECO:0000256" key="1">
    <source>
        <dbReference type="ARBA" id="ARBA00022679"/>
    </source>
</evidence>